<protein>
    <submittedName>
        <fullName evidence="16">Bone morphogenetic protein 2</fullName>
    </submittedName>
</protein>
<accession>A0AAD8GAL6</accession>
<keyword evidence="4" id="KW-0202">Cytokine</keyword>
<dbReference type="EMBL" id="JAGXEW010000006">
    <property type="protein sequence ID" value="KAK1170706.1"/>
    <property type="molecule type" value="Genomic_DNA"/>
</dbReference>
<dbReference type="GO" id="GO:0045597">
    <property type="term" value="P:positive regulation of cell differentiation"/>
    <property type="evidence" value="ECO:0007669"/>
    <property type="project" value="UniProtKB-ARBA"/>
</dbReference>
<proteinExistence type="inferred from homology"/>
<dbReference type="Gene3D" id="2.60.120.970">
    <property type="match status" value="1"/>
</dbReference>
<keyword evidence="3" id="KW-0217">Developmental protein</keyword>
<dbReference type="GO" id="GO:0008083">
    <property type="term" value="F:growth factor activity"/>
    <property type="evidence" value="ECO:0007669"/>
    <property type="project" value="UniProtKB-KW"/>
</dbReference>
<keyword evidence="10" id="KW-1015">Disulfide bond</keyword>
<dbReference type="InterPro" id="IPR001839">
    <property type="entry name" value="TGF-b_C"/>
</dbReference>
<keyword evidence="17" id="KW-1185">Reference proteome</keyword>
<dbReference type="GO" id="GO:0001503">
    <property type="term" value="P:ossification"/>
    <property type="evidence" value="ECO:0007669"/>
    <property type="project" value="UniProtKB-KW"/>
</dbReference>
<evidence type="ECO:0000313" key="17">
    <source>
        <dbReference type="Proteomes" id="UP001230051"/>
    </source>
</evidence>
<feature type="signal peptide" evidence="14">
    <location>
        <begin position="1"/>
        <end position="23"/>
    </location>
</feature>
<dbReference type="Proteomes" id="UP001230051">
    <property type="component" value="Unassembled WGS sequence"/>
</dbReference>
<organism evidence="16 17">
    <name type="scientific">Acipenser oxyrinchus oxyrinchus</name>
    <dbReference type="NCBI Taxonomy" id="40147"/>
    <lineage>
        <taxon>Eukaryota</taxon>
        <taxon>Metazoa</taxon>
        <taxon>Chordata</taxon>
        <taxon>Craniata</taxon>
        <taxon>Vertebrata</taxon>
        <taxon>Euteleostomi</taxon>
        <taxon>Actinopterygii</taxon>
        <taxon>Chondrostei</taxon>
        <taxon>Acipenseriformes</taxon>
        <taxon>Acipenseridae</taxon>
        <taxon>Acipenser</taxon>
    </lineage>
</organism>
<evidence type="ECO:0000256" key="3">
    <source>
        <dbReference type="ARBA" id="ARBA00022473"/>
    </source>
</evidence>
<dbReference type="GO" id="GO:0051240">
    <property type="term" value="P:positive regulation of multicellular organismal process"/>
    <property type="evidence" value="ECO:0007669"/>
    <property type="project" value="UniProtKB-ARBA"/>
</dbReference>
<evidence type="ECO:0000256" key="5">
    <source>
        <dbReference type="ARBA" id="ARBA00022525"/>
    </source>
</evidence>
<evidence type="ECO:0000256" key="2">
    <source>
        <dbReference type="ARBA" id="ARBA00006656"/>
    </source>
</evidence>
<keyword evidence="6" id="KW-0165">Cleavage on pair of basic residues</keyword>
<keyword evidence="12" id="KW-0891">Chondrogenesis</keyword>
<keyword evidence="7" id="KW-0221">Differentiation</keyword>
<evidence type="ECO:0000256" key="14">
    <source>
        <dbReference type="SAM" id="SignalP"/>
    </source>
</evidence>
<name>A0AAD8GAL6_ACIOX</name>
<dbReference type="InterPro" id="IPR017948">
    <property type="entry name" value="TGFb_CS"/>
</dbReference>
<evidence type="ECO:0000313" key="16">
    <source>
        <dbReference type="EMBL" id="KAK1170706.1"/>
    </source>
</evidence>
<gene>
    <name evidence="16" type="primary">BMP2</name>
    <name evidence="16" type="ORF">AOXY_G7627</name>
</gene>
<keyword evidence="14" id="KW-0732">Signal</keyword>
<dbReference type="GO" id="GO:0005615">
    <property type="term" value="C:extracellular space"/>
    <property type="evidence" value="ECO:0007669"/>
    <property type="project" value="UniProtKB-KW"/>
</dbReference>
<dbReference type="PANTHER" id="PTHR11848">
    <property type="entry name" value="TGF-BETA FAMILY"/>
    <property type="match status" value="1"/>
</dbReference>
<dbReference type="CDD" id="cd13760">
    <property type="entry name" value="TGF_beta_BMP2_like"/>
    <property type="match status" value="1"/>
</dbReference>
<dbReference type="SUPFAM" id="SSF57501">
    <property type="entry name" value="Cystine-knot cytokines"/>
    <property type="match status" value="1"/>
</dbReference>
<evidence type="ECO:0000256" key="7">
    <source>
        <dbReference type="ARBA" id="ARBA00022782"/>
    </source>
</evidence>
<feature type="domain" description="TGF-beta family profile" evidence="15">
    <location>
        <begin position="282"/>
        <end position="399"/>
    </location>
</feature>
<feature type="chain" id="PRO_5042015613" evidence="14">
    <location>
        <begin position="24"/>
        <end position="399"/>
    </location>
</feature>
<dbReference type="PROSITE" id="PS51362">
    <property type="entry name" value="TGF_BETA_2"/>
    <property type="match status" value="1"/>
</dbReference>
<evidence type="ECO:0000256" key="11">
    <source>
        <dbReference type="ARBA" id="ARBA00023180"/>
    </source>
</evidence>
<evidence type="ECO:0000256" key="9">
    <source>
        <dbReference type="ARBA" id="ARBA00023030"/>
    </source>
</evidence>
<evidence type="ECO:0000256" key="1">
    <source>
        <dbReference type="ARBA" id="ARBA00004613"/>
    </source>
</evidence>
<evidence type="ECO:0000259" key="15">
    <source>
        <dbReference type="PROSITE" id="PS51362"/>
    </source>
</evidence>
<evidence type="ECO:0000256" key="6">
    <source>
        <dbReference type="ARBA" id="ARBA00022685"/>
    </source>
</evidence>
<dbReference type="Gene3D" id="2.10.90.10">
    <property type="entry name" value="Cystine-knot cytokines"/>
    <property type="match status" value="1"/>
</dbReference>
<dbReference type="SMART" id="SM00204">
    <property type="entry name" value="TGFB"/>
    <property type="match status" value="1"/>
</dbReference>
<evidence type="ECO:0000256" key="8">
    <source>
        <dbReference type="ARBA" id="ARBA00022855"/>
    </source>
</evidence>
<dbReference type="GO" id="GO:0030154">
    <property type="term" value="P:cell differentiation"/>
    <property type="evidence" value="ECO:0007669"/>
    <property type="project" value="UniProtKB-KW"/>
</dbReference>
<dbReference type="GO" id="GO:0005125">
    <property type="term" value="F:cytokine activity"/>
    <property type="evidence" value="ECO:0007669"/>
    <property type="project" value="UniProtKB-KW"/>
</dbReference>
<dbReference type="InterPro" id="IPR001111">
    <property type="entry name" value="TGF-b_propeptide"/>
</dbReference>
<dbReference type="GO" id="GO:0051216">
    <property type="term" value="P:cartilage development"/>
    <property type="evidence" value="ECO:0007669"/>
    <property type="project" value="UniProtKB-KW"/>
</dbReference>
<dbReference type="InterPro" id="IPR029034">
    <property type="entry name" value="Cystine-knot_cytokine"/>
</dbReference>
<dbReference type="PANTHER" id="PTHR11848:SF143">
    <property type="entry name" value="BONE MORPHOGENETIC PROTEIN 2"/>
    <property type="match status" value="1"/>
</dbReference>
<comment type="caution">
    <text evidence="16">The sequence shown here is derived from an EMBL/GenBank/DDBJ whole genome shotgun (WGS) entry which is preliminary data.</text>
</comment>
<dbReference type="FunFam" id="2.10.90.10:FF:000103">
    <property type="entry name" value="Bone morphogenetic protein 16"/>
    <property type="match status" value="1"/>
</dbReference>
<reference evidence="16" key="1">
    <citation type="submission" date="2022-02" db="EMBL/GenBank/DDBJ databases">
        <title>Atlantic sturgeon de novo genome assembly.</title>
        <authorList>
            <person name="Stock M."/>
            <person name="Klopp C."/>
            <person name="Guiguen Y."/>
            <person name="Cabau C."/>
            <person name="Parinello H."/>
            <person name="Santidrian Yebra-Pimentel E."/>
            <person name="Kuhl H."/>
            <person name="Dirks R.P."/>
            <person name="Guessner J."/>
            <person name="Wuertz S."/>
            <person name="Du K."/>
            <person name="Schartl M."/>
        </authorList>
    </citation>
    <scope>NUCLEOTIDE SEQUENCE</scope>
    <source>
        <strain evidence="16">STURGEONOMICS-FGT-2020</strain>
        <tissue evidence="16">Whole blood</tissue>
    </source>
</reference>
<dbReference type="Pfam" id="PF00688">
    <property type="entry name" value="TGFb_propeptide"/>
    <property type="match status" value="1"/>
</dbReference>
<comment type="subcellular location">
    <subcellularLocation>
        <location evidence="1">Secreted</location>
    </subcellularLocation>
</comment>
<sequence length="399" mass="45108">MVAAVRALMVLLLCQVLLGGSAGLIPDVGRKKFSESGRQSPQQSEDILNEFELRLLNMFGLKRRPNPSKNAVIPQYMLDLYRMHLGDGEESLDPPGSALSQYPERSASRANTVRSFHHEDSLEELSGKSGKTLQLFFFNLTSIPGEELITSAELRIFRNQVRDAIANSSSGYHRINIYEVIKPASSSKEPITRLLDTRLVQHSQSKWESFDVSPAVMRWIMHGHANHGFMVEVVHLDTEGKDSKKHVRISRSLHDDEESWPQVRPLLVTFSHDGKGHVLHKREKRQGKLKQKKRLKASCRRHPLYVDFSDVGWNDWIVAPPGYHAFYCQGECPFPLADHLNSTNHAIVQTLVNSVNSNIPKACCVPTELSAISMLYLDEYEKVVLKNYQDMVVEGCGCH</sequence>
<keyword evidence="8" id="KW-0892">Osteogenesis</keyword>
<comment type="similarity">
    <text evidence="2 13">Belongs to the TGF-beta family.</text>
</comment>
<dbReference type="AlphaFoldDB" id="A0AAD8GAL6"/>
<dbReference type="Pfam" id="PF00019">
    <property type="entry name" value="TGF_beta"/>
    <property type="match status" value="1"/>
</dbReference>
<keyword evidence="5" id="KW-0964">Secreted</keyword>
<dbReference type="FunFam" id="2.60.120.970:FF:000009">
    <property type="entry name" value="bone morphogenetic protein 2"/>
    <property type="match status" value="1"/>
</dbReference>
<evidence type="ECO:0000256" key="12">
    <source>
        <dbReference type="ARBA" id="ARBA00023188"/>
    </source>
</evidence>
<evidence type="ECO:0000256" key="4">
    <source>
        <dbReference type="ARBA" id="ARBA00022514"/>
    </source>
</evidence>
<keyword evidence="9 13" id="KW-0339">Growth factor</keyword>
<evidence type="ECO:0000256" key="13">
    <source>
        <dbReference type="RuleBase" id="RU000354"/>
    </source>
</evidence>
<evidence type="ECO:0000256" key="10">
    <source>
        <dbReference type="ARBA" id="ARBA00023157"/>
    </source>
</evidence>
<dbReference type="PROSITE" id="PS00250">
    <property type="entry name" value="TGF_BETA_1"/>
    <property type="match status" value="1"/>
</dbReference>
<keyword evidence="11" id="KW-0325">Glycoprotein</keyword>
<dbReference type="InterPro" id="IPR015615">
    <property type="entry name" value="TGF-beta-rel"/>
</dbReference>